<dbReference type="PANTHER" id="PTHR31306">
    <property type="entry name" value="ALPHA-1,6-MANNOSYLTRANSFERASE MNN11-RELATED"/>
    <property type="match status" value="1"/>
</dbReference>
<dbReference type="GO" id="GO:0016020">
    <property type="term" value="C:membrane"/>
    <property type="evidence" value="ECO:0007669"/>
    <property type="project" value="InterPro"/>
</dbReference>
<dbReference type="InterPro" id="IPR029044">
    <property type="entry name" value="Nucleotide-diphossugar_trans"/>
</dbReference>
<accession>A0AAP5T5X0</accession>
<protein>
    <recommendedName>
        <fullName evidence="5">Galactosyl transferase GMA12/MNN10 family protein</fullName>
    </recommendedName>
</protein>
<keyword evidence="2" id="KW-0808">Transferase</keyword>
<dbReference type="Proteomes" id="UP001185728">
    <property type="component" value="Unassembled WGS sequence"/>
</dbReference>
<dbReference type="PANTHER" id="PTHR31306:SF4">
    <property type="entry name" value="ALPHA-1,2-GALACTOSYLTRANSFERASE"/>
    <property type="match status" value="1"/>
</dbReference>
<name>A0AAP5T5X0_9MICC</name>
<dbReference type="GO" id="GO:0006487">
    <property type="term" value="P:protein N-linked glycosylation"/>
    <property type="evidence" value="ECO:0007669"/>
    <property type="project" value="TreeGrafter"/>
</dbReference>
<dbReference type="GO" id="GO:0016757">
    <property type="term" value="F:glycosyltransferase activity"/>
    <property type="evidence" value="ECO:0007669"/>
    <property type="project" value="UniProtKB-KW"/>
</dbReference>
<gene>
    <name evidence="3" type="ORF">R4064_00705</name>
</gene>
<dbReference type="AlphaFoldDB" id="A0AAP5T5X0"/>
<proteinExistence type="predicted"/>
<evidence type="ECO:0000256" key="1">
    <source>
        <dbReference type="ARBA" id="ARBA00022676"/>
    </source>
</evidence>
<organism evidence="3 4">
    <name type="scientific">Micrococcus yunnanensis</name>
    <dbReference type="NCBI Taxonomy" id="566027"/>
    <lineage>
        <taxon>Bacteria</taxon>
        <taxon>Bacillati</taxon>
        <taxon>Actinomycetota</taxon>
        <taxon>Actinomycetes</taxon>
        <taxon>Micrococcales</taxon>
        <taxon>Micrococcaceae</taxon>
        <taxon>Micrococcus</taxon>
    </lineage>
</organism>
<dbReference type="Gene3D" id="3.90.550.10">
    <property type="entry name" value="Spore Coat Polysaccharide Biosynthesis Protein SpsA, Chain A"/>
    <property type="match status" value="1"/>
</dbReference>
<evidence type="ECO:0008006" key="5">
    <source>
        <dbReference type="Google" id="ProtNLM"/>
    </source>
</evidence>
<evidence type="ECO:0000313" key="3">
    <source>
        <dbReference type="EMBL" id="MDV7176169.1"/>
    </source>
</evidence>
<evidence type="ECO:0000313" key="4">
    <source>
        <dbReference type="Proteomes" id="UP001185728"/>
    </source>
</evidence>
<reference evidence="3" key="1">
    <citation type="submission" date="2023-10" db="EMBL/GenBank/DDBJ databases">
        <title>Development of a sustainable strategy for remediation of hydrocarbon-contaminated territories based on the waste exchange concept.</title>
        <authorList>
            <person name="Krivoruchko A."/>
        </authorList>
    </citation>
    <scope>NUCLEOTIDE SEQUENCE</scope>
    <source>
        <strain evidence="3">IEGM 1325</strain>
    </source>
</reference>
<keyword evidence="1" id="KW-0328">Glycosyltransferase</keyword>
<dbReference type="EMBL" id="JAWLUK010000001">
    <property type="protein sequence ID" value="MDV7176169.1"/>
    <property type="molecule type" value="Genomic_DNA"/>
</dbReference>
<comment type="caution">
    <text evidence="3">The sequence shown here is derived from an EMBL/GenBank/DDBJ whole genome shotgun (WGS) entry which is preliminary data.</text>
</comment>
<dbReference type="RefSeq" id="WP_036384950.1">
    <property type="nucleotide sequence ID" value="NZ_CP125290.1"/>
</dbReference>
<dbReference type="InterPro" id="IPR008630">
    <property type="entry name" value="Glyco_trans_34"/>
</dbReference>
<evidence type="ECO:0000256" key="2">
    <source>
        <dbReference type="ARBA" id="ARBA00022679"/>
    </source>
</evidence>
<dbReference type="SUPFAM" id="SSF53448">
    <property type="entry name" value="Nucleotide-diphospho-sugar transferases"/>
    <property type="match status" value="1"/>
</dbReference>
<sequence>MPVEPRICITSGGDEIRLRSYVNHAIYAREHGLDYRLETGIDPHIVTKFDYKVAILRRLLPRYDWLVWMDDDAFFTDFEADNLRRLISEAERDDISLVIAEGPTEPNGFWSRINTGVMLLRNDETARTIVESTSTADLATVRAWWDNDRDGLFTHGDQDQMWWAIQTGGHAKRVRIVGHRELNSRGHYYEDSLTDAFVMHFTGYPDKELGIARFADRFDIGQEIVPEPLLDKYHVRVRSPLRGARRVWRERSVDTLAAVKYRLRPHKDRIQRVAGFLPPAVRRRWPLGHV</sequence>